<comment type="caution">
    <text evidence="2">The sequence shown here is derived from an EMBL/GenBank/DDBJ whole genome shotgun (WGS) entry which is preliminary data.</text>
</comment>
<proteinExistence type="predicted"/>
<reference evidence="2" key="1">
    <citation type="submission" date="2023-06" db="EMBL/GenBank/DDBJ databases">
        <authorList>
            <person name="Kurt Z."/>
        </authorList>
    </citation>
    <scope>NUCLEOTIDE SEQUENCE</scope>
</reference>
<evidence type="ECO:0000313" key="4">
    <source>
        <dbReference type="Proteomes" id="UP001642409"/>
    </source>
</evidence>
<dbReference type="AlphaFoldDB" id="A0AA86RMH5"/>
<feature type="region of interest" description="Disordered" evidence="1">
    <location>
        <begin position="18"/>
        <end position="37"/>
    </location>
</feature>
<evidence type="ECO:0000313" key="2">
    <source>
        <dbReference type="EMBL" id="CAI9976293.1"/>
    </source>
</evidence>
<protein>
    <submittedName>
        <fullName evidence="2">Uncharacterized protein</fullName>
    </submittedName>
</protein>
<dbReference type="EMBL" id="CATOUU010001173">
    <property type="protein sequence ID" value="CAI9976293.1"/>
    <property type="molecule type" value="Genomic_DNA"/>
</dbReference>
<reference evidence="3 4" key="2">
    <citation type="submission" date="2024-07" db="EMBL/GenBank/DDBJ databases">
        <authorList>
            <person name="Akdeniz Z."/>
        </authorList>
    </citation>
    <scope>NUCLEOTIDE SEQUENCE [LARGE SCALE GENOMIC DNA]</scope>
</reference>
<evidence type="ECO:0000313" key="3">
    <source>
        <dbReference type="EMBL" id="CAL6001156.1"/>
    </source>
</evidence>
<name>A0AA86RMH5_9EUKA</name>
<gene>
    <name evidence="3" type="ORF">HINF_LOCUS17274</name>
    <name evidence="2" type="ORF">HINF_LOCUS63938</name>
</gene>
<dbReference type="EMBL" id="CAXDID020000043">
    <property type="protein sequence ID" value="CAL6001156.1"/>
    <property type="molecule type" value="Genomic_DNA"/>
</dbReference>
<dbReference type="Proteomes" id="UP001642409">
    <property type="component" value="Unassembled WGS sequence"/>
</dbReference>
<sequence length="563" mass="65474">MAQKPKNVKVIVPPVLSQIDPTSYGKKPKASTQATKQEQVVQNQIQVQEAVQEKSRSMSPLFEGKDIKSIIEPPGNLYLVNYDQNALPRVFRVLLQEVDFINSYATVEIQYLLSNDQHGSTSVTVSFNSLRTTADRDLELPETINESLFYFEQIKNDPYEREKLTQRLPSSLLVHPILLKMKEKLAVYGEECVKAFELEFKLQQTLIDTKYSAEPNDIHKYLKYLDYQREARAKTKPDLRHKLKFNGVYQKESIKSTNFICDLTEIFMKNFNNNKQIFEVNTTMMSEIQKNLKQLESIYEKFEKFNIHDTLLKIDYKTQSQENKNKIVNMVNNITQYMNIPDLKVINSLISEVSAIKLQIEQQLIEKRTISEVLFFWRSLTPIYMFINSGCIYLNIMWNQIQEYLGQLKIGKIANEQPVQELNLIYLSLVRCLQSQLFEVINEFLVQIEENVLFLKNQNIISSQSRVSTDSFGDQLTEELKHVNFSLSSQNFDISPYKATINMNLTSYPSLSQINDQIALQISPSTSQVCTEVQKKNRNVIFKFHVRLVSSFKKLFLFKLVSQ</sequence>
<organism evidence="2">
    <name type="scientific">Hexamita inflata</name>
    <dbReference type="NCBI Taxonomy" id="28002"/>
    <lineage>
        <taxon>Eukaryota</taxon>
        <taxon>Metamonada</taxon>
        <taxon>Diplomonadida</taxon>
        <taxon>Hexamitidae</taxon>
        <taxon>Hexamitinae</taxon>
        <taxon>Hexamita</taxon>
    </lineage>
</organism>
<accession>A0AA86RMH5</accession>
<evidence type="ECO:0000256" key="1">
    <source>
        <dbReference type="SAM" id="MobiDB-lite"/>
    </source>
</evidence>
<keyword evidence="4" id="KW-1185">Reference proteome</keyword>